<organism evidence="3 4">
    <name type="scientific">Hevea brasiliensis</name>
    <name type="common">Para rubber tree</name>
    <name type="synonym">Siphonia brasiliensis</name>
    <dbReference type="NCBI Taxonomy" id="3981"/>
    <lineage>
        <taxon>Eukaryota</taxon>
        <taxon>Viridiplantae</taxon>
        <taxon>Streptophyta</taxon>
        <taxon>Embryophyta</taxon>
        <taxon>Tracheophyta</taxon>
        <taxon>Spermatophyta</taxon>
        <taxon>Magnoliopsida</taxon>
        <taxon>eudicotyledons</taxon>
        <taxon>Gunneridae</taxon>
        <taxon>Pentapetalae</taxon>
        <taxon>rosids</taxon>
        <taxon>fabids</taxon>
        <taxon>Malpighiales</taxon>
        <taxon>Euphorbiaceae</taxon>
        <taxon>Crotonoideae</taxon>
        <taxon>Micrandreae</taxon>
        <taxon>Hevea</taxon>
    </lineage>
</organism>
<keyword evidence="4" id="KW-1185">Reference proteome</keyword>
<comment type="caution">
    <text evidence="3">The sequence shown here is derived from an EMBL/GenBank/DDBJ whole genome shotgun (WGS) entry which is preliminary data.</text>
</comment>
<protein>
    <recommendedName>
        <fullName evidence="5">3'-5' exonuclease domain-containing protein</fullName>
    </recommendedName>
</protein>
<reference evidence="3 4" key="1">
    <citation type="journal article" date="2023" name="Plant Biotechnol. J.">
        <title>Chromosome-level wild Hevea brasiliensis genome provides new tools for genomic-assisted breeding and valuable loci to elevate rubber yield.</title>
        <authorList>
            <person name="Cheng H."/>
            <person name="Song X."/>
            <person name="Hu Y."/>
            <person name="Wu T."/>
            <person name="Yang Q."/>
            <person name="An Z."/>
            <person name="Feng S."/>
            <person name="Deng Z."/>
            <person name="Wu W."/>
            <person name="Zeng X."/>
            <person name="Tu M."/>
            <person name="Wang X."/>
            <person name="Huang H."/>
        </authorList>
    </citation>
    <scope>NUCLEOTIDE SEQUENCE [LARGE SCALE GENOMIC DNA]</scope>
    <source>
        <strain evidence="3">MT/VB/25A 57/8</strain>
    </source>
</reference>
<dbReference type="EMBL" id="JARPOI010000015">
    <property type="protein sequence ID" value="KAJ9154625.1"/>
    <property type="molecule type" value="Genomic_DNA"/>
</dbReference>
<evidence type="ECO:0000256" key="1">
    <source>
        <dbReference type="ARBA" id="ARBA00022722"/>
    </source>
</evidence>
<accession>A0ABQ9L1F0</accession>
<keyword evidence="2" id="KW-0378">Hydrolase</keyword>
<sequence length="174" mass="20193">MTPEITITGCPYNHSSYVVDFFGTPIDVNVTSSASVVRKWLRTTLFLRRCYIGRLVVGVAVQWSPWNVGTRCLIFQLSVATTVPSILRRFLLYPDNTFVGVWNSLDRKKLWMSEHELRIDRLLDLRRYVSTDYGESLARASLERIVEECLGYEGVRLEKHISMNDWGDEDFSYE</sequence>
<evidence type="ECO:0008006" key="5">
    <source>
        <dbReference type="Google" id="ProtNLM"/>
    </source>
</evidence>
<evidence type="ECO:0000313" key="4">
    <source>
        <dbReference type="Proteomes" id="UP001174677"/>
    </source>
</evidence>
<dbReference type="InterPro" id="IPR051132">
    <property type="entry name" value="3-5_Exonuclease_domain"/>
</dbReference>
<dbReference type="SUPFAM" id="SSF53098">
    <property type="entry name" value="Ribonuclease H-like"/>
    <property type="match status" value="1"/>
</dbReference>
<evidence type="ECO:0000313" key="3">
    <source>
        <dbReference type="EMBL" id="KAJ9154625.1"/>
    </source>
</evidence>
<evidence type="ECO:0000256" key="2">
    <source>
        <dbReference type="ARBA" id="ARBA00022801"/>
    </source>
</evidence>
<gene>
    <name evidence="3" type="ORF">P3X46_027944</name>
</gene>
<dbReference type="InterPro" id="IPR012337">
    <property type="entry name" value="RNaseH-like_sf"/>
</dbReference>
<proteinExistence type="predicted"/>
<dbReference type="Proteomes" id="UP001174677">
    <property type="component" value="Chromosome 15"/>
</dbReference>
<dbReference type="Gene3D" id="3.30.420.10">
    <property type="entry name" value="Ribonuclease H-like superfamily/Ribonuclease H"/>
    <property type="match status" value="1"/>
</dbReference>
<keyword evidence="1" id="KW-0540">Nuclease</keyword>
<dbReference type="PANTHER" id="PTHR13620:SF59">
    <property type="entry name" value="POLYNUCLEOTIDYL TRANSFERASE, RIBONUCLEASE H-LIKE SUPERFAMILY PROTEIN"/>
    <property type="match status" value="1"/>
</dbReference>
<dbReference type="PANTHER" id="PTHR13620">
    <property type="entry name" value="3-5 EXONUCLEASE"/>
    <property type="match status" value="1"/>
</dbReference>
<name>A0ABQ9L1F0_HEVBR</name>
<dbReference type="InterPro" id="IPR036397">
    <property type="entry name" value="RNaseH_sf"/>
</dbReference>